<name>B0DK00_LACBS</name>
<dbReference type="EMBL" id="DS547115">
    <property type="protein sequence ID" value="EDR04984.1"/>
    <property type="molecule type" value="Genomic_DNA"/>
</dbReference>
<organism evidence="2">
    <name type="scientific">Laccaria bicolor (strain S238N-H82 / ATCC MYA-4686)</name>
    <name type="common">Bicoloured deceiver</name>
    <name type="synonym">Laccaria laccata var. bicolor</name>
    <dbReference type="NCBI Taxonomy" id="486041"/>
    <lineage>
        <taxon>Eukaryota</taxon>
        <taxon>Fungi</taxon>
        <taxon>Dikarya</taxon>
        <taxon>Basidiomycota</taxon>
        <taxon>Agaricomycotina</taxon>
        <taxon>Agaricomycetes</taxon>
        <taxon>Agaricomycetidae</taxon>
        <taxon>Agaricales</taxon>
        <taxon>Agaricineae</taxon>
        <taxon>Hydnangiaceae</taxon>
        <taxon>Laccaria</taxon>
    </lineage>
</organism>
<keyword evidence="2" id="KW-1185">Reference proteome</keyword>
<evidence type="ECO:0000313" key="1">
    <source>
        <dbReference type="EMBL" id="EDR04984.1"/>
    </source>
</evidence>
<dbReference type="GeneID" id="6079957"/>
<dbReference type="OrthoDB" id="2977329at2759"/>
<protein>
    <submittedName>
        <fullName evidence="1">Predicted protein</fullName>
    </submittedName>
</protein>
<accession>B0DK00</accession>
<sequence length="914" mass="102381">MSSLSDCPPEIIEVVIDFLQHDLSALRACSQTCVALLSLCRRYIFRSLLINANPTISEYVHKITYHMSKVDLEDGDVPRVLDQLHNHNAHSFQLIGASLPSRMKWAQFPPRLGDALLRVVQSSSITCLAFSEIAFPIVALRACVNLTELTISMVDFNVSAVDEQRSLTSTSSFDVRIPQLQTFACEMYSDQYARCLLNARHPSDCWVLGFSNVRMLSLEVDRNSDLAVPRAFINVTNKLETLQYAVCDSTGAPFAGMAASINNPSLSTLKRLHFSFVFGDLKDPLYGLCKELNLLSGYANVIEEISIAARVQIYAEDDIDSQQWGMLDTALSKGNGFPMLRQVSIDIKLTLNAHDGEGALIYERELDEIPTRYLPWLSSMKTVLFCFSTRVCSKLHNYPGSMSYPCQSVTFPIRIIMSSFADCPLEVIEVVIDLLQDGLDALKACSQTCTALLPLSRKYIFRSLLLVTSSEPIDYPIYQSRSPSSLRLTVVRLQFWHFLDTNPTISEYVHTFVCHINFNDDIPRVLERLHHVRSFKMINEVFTKGWKKLSPHLRDTLLRVVQSHFITCLAISFACFPITAFLACVNLTDLSVSCVDFDSTGVLDDPALISSNLDLEVSEVRVPRLQVFTYGFMGGKYAMRLLNAKVPNGGPMLDFTNVRTLSVYVEEHSDLAVVHALVNATNKLETLRYDLEDFIDGYGSIALSTNKPSLSTLKRLHLSYEFDAHGDAIDFVCGMREELGILSGLPNVIEEIAIEARILIYGWGDLCRVWGMLDTVLSNGFPTLRHFSLNIQASIESDGVTEVRVKEELDEIPAYLPLLSNTATVLFSFSARFVMVCSKCSAGPSTACTRFLSSVRTSTAIPRGLSKYLEQHDQKVVMKQAPTPAVRPEVLFYKIARGSSLRDRSEIYNRQHFP</sequence>
<reference evidence="1 2" key="1">
    <citation type="journal article" date="2008" name="Nature">
        <title>The genome of Laccaria bicolor provides insights into mycorrhizal symbiosis.</title>
        <authorList>
            <person name="Martin F."/>
            <person name="Aerts A."/>
            <person name="Ahren D."/>
            <person name="Brun A."/>
            <person name="Danchin E.G.J."/>
            <person name="Duchaussoy F."/>
            <person name="Gibon J."/>
            <person name="Kohler A."/>
            <person name="Lindquist E."/>
            <person name="Pereda V."/>
            <person name="Salamov A."/>
            <person name="Shapiro H.J."/>
            <person name="Wuyts J."/>
            <person name="Blaudez D."/>
            <person name="Buee M."/>
            <person name="Brokstein P."/>
            <person name="Canbaeck B."/>
            <person name="Cohen D."/>
            <person name="Courty P.E."/>
            <person name="Coutinho P.M."/>
            <person name="Delaruelle C."/>
            <person name="Detter J.C."/>
            <person name="Deveau A."/>
            <person name="DiFazio S."/>
            <person name="Duplessis S."/>
            <person name="Fraissinet-Tachet L."/>
            <person name="Lucic E."/>
            <person name="Frey-Klett P."/>
            <person name="Fourrey C."/>
            <person name="Feussner I."/>
            <person name="Gay G."/>
            <person name="Grimwood J."/>
            <person name="Hoegger P.J."/>
            <person name="Jain P."/>
            <person name="Kilaru S."/>
            <person name="Labbe J."/>
            <person name="Lin Y.C."/>
            <person name="Legue V."/>
            <person name="Le Tacon F."/>
            <person name="Marmeisse R."/>
            <person name="Melayah D."/>
            <person name="Montanini B."/>
            <person name="Muratet M."/>
            <person name="Nehls U."/>
            <person name="Niculita-Hirzel H."/>
            <person name="Oudot-Le Secq M.P."/>
            <person name="Peter M."/>
            <person name="Quesneville H."/>
            <person name="Rajashekar B."/>
            <person name="Reich M."/>
            <person name="Rouhier N."/>
            <person name="Schmutz J."/>
            <person name="Yin T."/>
            <person name="Chalot M."/>
            <person name="Henrissat B."/>
            <person name="Kuees U."/>
            <person name="Lucas S."/>
            <person name="Van de Peer Y."/>
            <person name="Podila G.K."/>
            <person name="Polle A."/>
            <person name="Pukkila P.J."/>
            <person name="Richardson P.M."/>
            <person name="Rouze P."/>
            <person name="Sanders I.R."/>
            <person name="Stajich J.E."/>
            <person name="Tunlid A."/>
            <person name="Tuskan G."/>
            <person name="Grigoriev I.V."/>
        </authorList>
    </citation>
    <scope>NUCLEOTIDE SEQUENCE [LARGE SCALE GENOMIC DNA]</scope>
    <source>
        <strain evidence="2">S238N-H82 / ATCC MYA-4686</strain>
    </source>
</reference>
<dbReference type="HOGENOM" id="CLU_333190_0_0_1"/>
<gene>
    <name evidence="1" type="ORF">LACBIDRAFT_294987</name>
</gene>
<proteinExistence type="predicted"/>
<evidence type="ECO:0000313" key="2">
    <source>
        <dbReference type="Proteomes" id="UP000001194"/>
    </source>
</evidence>
<dbReference type="Proteomes" id="UP000001194">
    <property type="component" value="Unassembled WGS sequence"/>
</dbReference>
<dbReference type="RefSeq" id="XP_001884374.1">
    <property type="nucleotide sequence ID" value="XM_001884339.1"/>
</dbReference>
<dbReference type="AlphaFoldDB" id="B0DK00"/>
<dbReference type="KEGG" id="lbc:LACBIDRAFT_294987"/>
<dbReference type="InParanoid" id="B0DK00"/>